<accession>B4IFS8</accession>
<evidence type="ECO:0000313" key="2">
    <source>
        <dbReference type="Proteomes" id="UP000001292"/>
    </source>
</evidence>
<dbReference type="EMBL" id="CH480834">
    <property type="protein sequence ID" value="EDW46515.1"/>
    <property type="molecule type" value="Genomic_DNA"/>
</dbReference>
<reference evidence="1 2" key="1">
    <citation type="journal article" date="2007" name="Nature">
        <title>Evolution of genes and genomes on the Drosophila phylogeny.</title>
        <authorList>
            <consortium name="Drosophila 12 Genomes Consortium"/>
            <person name="Clark A.G."/>
            <person name="Eisen M.B."/>
            <person name="Smith D.R."/>
            <person name="Bergman C.M."/>
            <person name="Oliver B."/>
            <person name="Markow T.A."/>
            <person name="Kaufman T.C."/>
            <person name="Kellis M."/>
            <person name="Gelbart W."/>
            <person name="Iyer V.N."/>
            <person name="Pollard D.A."/>
            <person name="Sackton T.B."/>
            <person name="Larracuente A.M."/>
            <person name="Singh N.D."/>
            <person name="Abad J.P."/>
            <person name="Abt D.N."/>
            <person name="Adryan B."/>
            <person name="Aguade M."/>
            <person name="Akashi H."/>
            <person name="Anderson W.W."/>
            <person name="Aquadro C.F."/>
            <person name="Ardell D.H."/>
            <person name="Arguello R."/>
            <person name="Artieri C.G."/>
            <person name="Barbash D.A."/>
            <person name="Barker D."/>
            <person name="Barsanti P."/>
            <person name="Batterham P."/>
            <person name="Batzoglou S."/>
            <person name="Begun D."/>
            <person name="Bhutkar A."/>
            <person name="Blanco E."/>
            <person name="Bosak S.A."/>
            <person name="Bradley R.K."/>
            <person name="Brand A.D."/>
            <person name="Brent M.R."/>
            <person name="Brooks A.N."/>
            <person name="Brown R.H."/>
            <person name="Butlin R.K."/>
            <person name="Caggese C."/>
            <person name="Calvi B.R."/>
            <person name="Bernardo de Carvalho A."/>
            <person name="Caspi A."/>
            <person name="Castrezana S."/>
            <person name="Celniker S.E."/>
            <person name="Chang J.L."/>
            <person name="Chapple C."/>
            <person name="Chatterji S."/>
            <person name="Chinwalla A."/>
            <person name="Civetta A."/>
            <person name="Clifton S.W."/>
            <person name="Comeron J.M."/>
            <person name="Costello J.C."/>
            <person name="Coyne J.A."/>
            <person name="Daub J."/>
            <person name="David R.G."/>
            <person name="Delcher A.L."/>
            <person name="Delehaunty K."/>
            <person name="Do C.B."/>
            <person name="Ebling H."/>
            <person name="Edwards K."/>
            <person name="Eickbush T."/>
            <person name="Evans J.D."/>
            <person name="Filipski A."/>
            <person name="Findeiss S."/>
            <person name="Freyhult E."/>
            <person name="Fulton L."/>
            <person name="Fulton R."/>
            <person name="Garcia A.C."/>
            <person name="Gardiner A."/>
            <person name="Garfield D.A."/>
            <person name="Garvin B.E."/>
            <person name="Gibson G."/>
            <person name="Gilbert D."/>
            <person name="Gnerre S."/>
            <person name="Godfrey J."/>
            <person name="Good R."/>
            <person name="Gotea V."/>
            <person name="Gravely B."/>
            <person name="Greenberg A.J."/>
            <person name="Griffiths-Jones S."/>
            <person name="Gross S."/>
            <person name="Guigo R."/>
            <person name="Gustafson E.A."/>
            <person name="Haerty W."/>
            <person name="Hahn M.W."/>
            <person name="Halligan D.L."/>
            <person name="Halpern A.L."/>
            <person name="Halter G.M."/>
            <person name="Han M.V."/>
            <person name="Heger A."/>
            <person name="Hillier L."/>
            <person name="Hinrichs A.S."/>
            <person name="Holmes I."/>
            <person name="Hoskins R.A."/>
            <person name="Hubisz M.J."/>
            <person name="Hultmark D."/>
            <person name="Huntley M.A."/>
            <person name="Jaffe D.B."/>
            <person name="Jagadeeshan S."/>
            <person name="Jeck W.R."/>
            <person name="Johnson J."/>
            <person name="Jones C.D."/>
            <person name="Jordan W.C."/>
            <person name="Karpen G.H."/>
            <person name="Kataoka E."/>
            <person name="Keightley P.D."/>
            <person name="Kheradpour P."/>
            <person name="Kirkness E.F."/>
            <person name="Koerich L.B."/>
            <person name="Kristiansen K."/>
            <person name="Kudrna D."/>
            <person name="Kulathinal R.J."/>
            <person name="Kumar S."/>
            <person name="Kwok R."/>
            <person name="Lander E."/>
            <person name="Langley C.H."/>
            <person name="Lapoint R."/>
            <person name="Lazzaro B.P."/>
            <person name="Lee S.J."/>
            <person name="Levesque L."/>
            <person name="Li R."/>
            <person name="Lin C.F."/>
            <person name="Lin M.F."/>
            <person name="Lindblad-Toh K."/>
            <person name="Llopart A."/>
            <person name="Long M."/>
            <person name="Low L."/>
            <person name="Lozovsky E."/>
            <person name="Lu J."/>
            <person name="Luo M."/>
            <person name="Machado C.A."/>
            <person name="Makalowski W."/>
            <person name="Marzo M."/>
            <person name="Matsuda M."/>
            <person name="Matzkin L."/>
            <person name="McAllister B."/>
            <person name="McBride C.S."/>
            <person name="McKernan B."/>
            <person name="McKernan K."/>
            <person name="Mendez-Lago M."/>
            <person name="Minx P."/>
            <person name="Mollenhauer M.U."/>
            <person name="Montooth K."/>
            <person name="Mount S.M."/>
            <person name="Mu X."/>
            <person name="Myers E."/>
            <person name="Negre B."/>
            <person name="Newfeld S."/>
            <person name="Nielsen R."/>
            <person name="Noor M.A."/>
            <person name="O'Grady P."/>
            <person name="Pachter L."/>
            <person name="Papaceit M."/>
            <person name="Parisi M.J."/>
            <person name="Parisi M."/>
            <person name="Parts L."/>
            <person name="Pedersen J.S."/>
            <person name="Pesole G."/>
            <person name="Phillippy A.M."/>
            <person name="Ponting C.P."/>
            <person name="Pop M."/>
            <person name="Porcelli D."/>
            <person name="Powell J.R."/>
            <person name="Prohaska S."/>
            <person name="Pruitt K."/>
            <person name="Puig M."/>
            <person name="Quesneville H."/>
            <person name="Ram K.R."/>
            <person name="Rand D."/>
            <person name="Rasmussen M.D."/>
            <person name="Reed L.K."/>
            <person name="Reenan R."/>
            <person name="Reily A."/>
            <person name="Remington K.A."/>
            <person name="Rieger T.T."/>
            <person name="Ritchie M.G."/>
            <person name="Robin C."/>
            <person name="Rogers Y.H."/>
            <person name="Rohde C."/>
            <person name="Rozas J."/>
            <person name="Rubenfield M.J."/>
            <person name="Ruiz A."/>
            <person name="Russo S."/>
            <person name="Salzberg S.L."/>
            <person name="Sanchez-Gracia A."/>
            <person name="Saranga D.J."/>
            <person name="Sato H."/>
            <person name="Schaeffer S.W."/>
            <person name="Schatz M.C."/>
            <person name="Schlenke T."/>
            <person name="Schwartz R."/>
            <person name="Segarra C."/>
            <person name="Singh R.S."/>
            <person name="Sirot L."/>
            <person name="Sirota M."/>
            <person name="Sisneros N.B."/>
            <person name="Smith C.D."/>
            <person name="Smith T.F."/>
            <person name="Spieth J."/>
            <person name="Stage D.E."/>
            <person name="Stark A."/>
            <person name="Stephan W."/>
            <person name="Strausberg R.L."/>
            <person name="Strempel S."/>
            <person name="Sturgill D."/>
            <person name="Sutton G."/>
            <person name="Sutton G.G."/>
            <person name="Tao W."/>
            <person name="Teichmann S."/>
            <person name="Tobari Y.N."/>
            <person name="Tomimura Y."/>
            <person name="Tsolas J.M."/>
            <person name="Valente V.L."/>
            <person name="Venter E."/>
            <person name="Venter J.C."/>
            <person name="Vicario S."/>
            <person name="Vieira F.G."/>
            <person name="Vilella A.J."/>
            <person name="Villasante A."/>
            <person name="Walenz B."/>
            <person name="Wang J."/>
            <person name="Wasserman M."/>
            <person name="Watts T."/>
            <person name="Wilson D."/>
            <person name="Wilson R.K."/>
            <person name="Wing R.A."/>
            <person name="Wolfner M.F."/>
            <person name="Wong A."/>
            <person name="Wong G.K."/>
            <person name="Wu C.I."/>
            <person name="Wu G."/>
            <person name="Yamamoto D."/>
            <person name="Yang H.P."/>
            <person name="Yang S.P."/>
            <person name="Yorke J.A."/>
            <person name="Yoshida K."/>
            <person name="Zdobnov E."/>
            <person name="Zhang P."/>
            <person name="Zhang Y."/>
            <person name="Zimin A.V."/>
            <person name="Baldwin J."/>
            <person name="Abdouelleil A."/>
            <person name="Abdulkadir J."/>
            <person name="Abebe A."/>
            <person name="Abera B."/>
            <person name="Abreu J."/>
            <person name="Acer S.C."/>
            <person name="Aftuck L."/>
            <person name="Alexander A."/>
            <person name="An P."/>
            <person name="Anderson E."/>
            <person name="Anderson S."/>
            <person name="Arachi H."/>
            <person name="Azer M."/>
            <person name="Bachantsang P."/>
            <person name="Barry A."/>
            <person name="Bayul T."/>
            <person name="Berlin A."/>
            <person name="Bessette D."/>
            <person name="Bloom T."/>
            <person name="Blye J."/>
            <person name="Boguslavskiy L."/>
            <person name="Bonnet C."/>
            <person name="Boukhgalter B."/>
            <person name="Bourzgui I."/>
            <person name="Brown A."/>
            <person name="Cahill P."/>
            <person name="Channer S."/>
            <person name="Cheshatsang Y."/>
            <person name="Chuda L."/>
            <person name="Citroen M."/>
            <person name="Collymore A."/>
            <person name="Cooke P."/>
            <person name="Costello M."/>
            <person name="D'Aco K."/>
            <person name="Daza R."/>
            <person name="De Haan G."/>
            <person name="DeGray S."/>
            <person name="DeMaso C."/>
            <person name="Dhargay N."/>
            <person name="Dooley K."/>
            <person name="Dooley E."/>
            <person name="Doricent M."/>
            <person name="Dorje P."/>
            <person name="Dorjee K."/>
            <person name="Dupes A."/>
            <person name="Elong R."/>
            <person name="Falk J."/>
            <person name="Farina A."/>
            <person name="Faro S."/>
            <person name="Ferguson D."/>
            <person name="Fisher S."/>
            <person name="Foley C.D."/>
            <person name="Franke A."/>
            <person name="Friedrich D."/>
            <person name="Gadbois L."/>
            <person name="Gearin G."/>
            <person name="Gearin C.R."/>
            <person name="Giannoukos G."/>
            <person name="Goode T."/>
            <person name="Graham J."/>
            <person name="Grandbois E."/>
            <person name="Grewal S."/>
            <person name="Gyaltsen K."/>
            <person name="Hafez N."/>
            <person name="Hagos B."/>
            <person name="Hall J."/>
            <person name="Henson C."/>
            <person name="Hollinger A."/>
            <person name="Honan T."/>
            <person name="Huard M.D."/>
            <person name="Hughes L."/>
            <person name="Hurhula B."/>
            <person name="Husby M.E."/>
            <person name="Kamat A."/>
            <person name="Kanga B."/>
            <person name="Kashin S."/>
            <person name="Khazanovich D."/>
            <person name="Kisner P."/>
            <person name="Lance K."/>
            <person name="Lara M."/>
            <person name="Lee W."/>
            <person name="Lennon N."/>
            <person name="Letendre F."/>
            <person name="LeVine R."/>
            <person name="Lipovsky A."/>
            <person name="Liu X."/>
            <person name="Liu J."/>
            <person name="Liu S."/>
            <person name="Lokyitsang T."/>
            <person name="Lokyitsang Y."/>
            <person name="Lubonja R."/>
            <person name="Lui A."/>
            <person name="MacDonald P."/>
            <person name="Magnisalis V."/>
            <person name="Maru K."/>
            <person name="Matthews C."/>
            <person name="McCusker W."/>
            <person name="McDonough S."/>
            <person name="Mehta T."/>
            <person name="Meldrim J."/>
            <person name="Meneus L."/>
            <person name="Mihai O."/>
            <person name="Mihalev A."/>
            <person name="Mihova T."/>
            <person name="Mittelman R."/>
            <person name="Mlenga V."/>
            <person name="Montmayeur A."/>
            <person name="Mulrain L."/>
            <person name="Navidi A."/>
            <person name="Naylor J."/>
            <person name="Negash T."/>
            <person name="Nguyen T."/>
            <person name="Nguyen N."/>
            <person name="Nicol R."/>
            <person name="Norbu C."/>
            <person name="Norbu N."/>
            <person name="Novod N."/>
            <person name="O'Neill B."/>
            <person name="Osman S."/>
            <person name="Markiewicz E."/>
            <person name="Oyono O.L."/>
            <person name="Patti C."/>
            <person name="Phunkhang P."/>
            <person name="Pierre F."/>
            <person name="Priest M."/>
            <person name="Raghuraman S."/>
            <person name="Rege F."/>
            <person name="Reyes R."/>
            <person name="Rise C."/>
            <person name="Rogov P."/>
            <person name="Ross K."/>
            <person name="Ryan E."/>
            <person name="Settipalli S."/>
            <person name="Shea T."/>
            <person name="Sherpa N."/>
            <person name="Shi L."/>
            <person name="Shih D."/>
            <person name="Sparrow T."/>
            <person name="Spaulding J."/>
            <person name="Stalker J."/>
            <person name="Stange-Thomann N."/>
            <person name="Stavropoulos S."/>
            <person name="Stone C."/>
            <person name="Strader C."/>
            <person name="Tesfaye S."/>
            <person name="Thomson T."/>
            <person name="Thoulutsang Y."/>
            <person name="Thoulutsang D."/>
            <person name="Topham K."/>
            <person name="Topping I."/>
            <person name="Tsamla T."/>
            <person name="Vassiliev H."/>
            <person name="Vo A."/>
            <person name="Wangchuk T."/>
            <person name="Wangdi T."/>
            <person name="Weiand M."/>
            <person name="Wilkinson J."/>
            <person name="Wilson A."/>
            <person name="Yadav S."/>
            <person name="Young G."/>
            <person name="Yu Q."/>
            <person name="Zembek L."/>
            <person name="Zhong D."/>
            <person name="Zimmer A."/>
            <person name="Zwirko Z."/>
            <person name="Jaffe D.B."/>
            <person name="Alvarez P."/>
            <person name="Brockman W."/>
            <person name="Butler J."/>
            <person name="Chin C."/>
            <person name="Gnerre S."/>
            <person name="Grabherr M."/>
            <person name="Kleber M."/>
            <person name="Mauceli E."/>
            <person name="MacCallum I."/>
        </authorList>
    </citation>
    <scope>NUCLEOTIDE SEQUENCE [LARGE SCALE GENOMIC DNA]</scope>
    <source>
        <strain evidence="2">Rob3c / Tucson 14021-0248.25</strain>
    </source>
</reference>
<dbReference type="HOGENOM" id="CLU_3108643_0_0_1"/>
<proteinExistence type="predicted"/>
<evidence type="ECO:0000313" key="1">
    <source>
        <dbReference type="EMBL" id="EDW46515.1"/>
    </source>
</evidence>
<gene>
    <name evidence="1" type="primary">Dsec\GM14976</name>
    <name evidence="1" type="ORF">Dsec_GM14976</name>
</gene>
<dbReference type="Proteomes" id="UP000001292">
    <property type="component" value="Unassembled WGS sequence"/>
</dbReference>
<dbReference type="OMA" id="WITNEAQ"/>
<keyword evidence="2" id="KW-1185">Reference proteome</keyword>
<sequence length="51" mass="5756">MPDEGSCKFVCKYFRTTTDVDWITNEAQNKRSRNAVPFEIQHGARSPGLPG</sequence>
<dbReference type="AlphaFoldDB" id="B4IFS8"/>
<organism evidence="2">
    <name type="scientific">Drosophila sechellia</name>
    <name type="common">Fruit fly</name>
    <dbReference type="NCBI Taxonomy" id="7238"/>
    <lineage>
        <taxon>Eukaryota</taxon>
        <taxon>Metazoa</taxon>
        <taxon>Ecdysozoa</taxon>
        <taxon>Arthropoda</taxon>
        <taxon>Hexapoda</taxon>
        <taxon>Insecta</taxon>
        <taxon>Pterygota</taxon>
        <taxon>Neoptera</taxon>
        <taxon>Endopterygota</taxon>
        <taxon>Diptera</taxon>
        <taxon>Brachycera</taxon>
        <taxon>Muscomorpha</taxon>
        <taxon>Ephydroidea</taxon>
        <taxon>Drosophilidae</taxon>
        <taxon>Drosophila</taxon>
        <taxon>Sophophora</taxon>
    </lineage>
</organism>
<name>B4IFS8_DROSE</name>
<protein>
    <submittedName>
        <fullName evidence="1">GM14976</fullName>
    </submittedName>
</protein>